<accession>A0A663A5Q0</accession>
<organism evidence="1">
    <name type="scientific">Halobacterium salinarum (strain ATCC 33171 / DSM 3754 / JCM 8978 / NBRC 102687 / NCIMB 764 / 91-R6)</name>
    <dbReference type="NCBI Taxonomy" id="2597657"/>
    <lineage>
        <taxon>Archaea</taxon>
        <taxon>Methanobacteriati</taxon>
        <taxon>Methanobacteriota</taxon>
        <taxon>Stenosarchaea group</taxon>
        <taxon>Halobacteria</taxon>
        <taxon>Halobacteriales</taxon>
        <taxon>Halobacteriaceae</taxon>
        <taxon>Halobacterium</taxon>
    </lineage>
</organism>
<protein>
    <submittedName>
        <fullName evidence="1">Uncharacterized protein</fullName>
    </submittedName>
</protein>
<dbReference type="Proteomes" id="UP000323075">
    <property type="component" value="Unassembled WGS sequence"/>
</dbReference>
<sequence length="656" mass="73538">MPPLRTYLRLRSPGIDNPAERLTVPLGDDLARTVYTATRQPDDVAELVIHTGEQTQELLMAAGDRTLEANYSLIRSAQEHLPQALGFELVEVSQLGSTPAVTACLLDSSATTYTSAVSPPSTALQRYLETLIDNRLPHVVQIIVRNDGADRQVSLRAALYDPDVQWVSDADYATTLDDGTFDPATYFTDDVITSSWRLPLEGTWSVSKDVPLVGHDDAIPRLYLDTDQIRDLEYDADHRPDARQRLARSPDAFDALRERAPSPSRLRAYTSFDVDPWLTVDAETLPAFLEHVPAYYDHDLWPAVPGWKRFEYSVESVLREAPGTTPATTNAWTPPPVDPLEKLDIDDADEHTQAAAAWFLTRGTLRRPRAFPSATFEIFRNGRSRPVLVVTEETLSAGDLIELVSDAARAGTTAYVVADTDATARHIATLLLRPFRESTPTRTRLYTTTQRLEVDGQWAVHPESYDDPEWWWTPGDTLELWAGDTCLARRPRTLETASLIESLPHCRRVDNAYVVSDANGNHITRAPTTEALAASWTPLPPPVTPAFLATGTQYATVLTPTTNGFREYHHHPAWIDTDDPRYRSPSFTTMVVERFLDQYTAPADPDTLTIDQLFPQLCTWLRTIDPYGFEFDLAPDDVAHTMDTDRQWRYPLGDQP</sequence>
<evidence type="ECO:0000313" key="1">
    <source>
        <dbReference type="EMBL" id="TYO73674.1"/>
    </source>
</evidence>
<dbReference type="EMBL" id="VRYN01000017">
    <property type="protein sequence ID" value="TYO73674.1"/>
    <property type="molecule type" value="Genomic_DNA"/>
</dbReference>
<gene>
    <name evidence="1" type="ORF">APQ99_02383</name>
</gene>
<dbReference type="AlphaFoldDB" id="A0A663A5Q0"/>
<reference evidence="1" key="1">
    <citation type="submission" date="2019-07" db="EMBL/GenBank/DDBJ databases">
        <title>Genomic Encyclopedia of Archaeal and Bacterial Type Strains, Phase II (KMG-II): from individual species to whole genera.</title>
        <authorList>
            <person name="Goeker M."/>
        </authorList>
    </citation>
    <scope>NUCLEOTIDE SEQUENCE [LARGE SCALE GENOMIC DNA]</scope>
    <source>
        <strain evidence="1">DSM 3754</strain>
    </source>
</reference>
<name>A0A663A5Q0_HALS9</name>
<comment type="caution">
    <text evidence="1">The sequence shown here is derived from an EMBL/GenBank/DDBJ whole genome shotgun (WGS) entry which is preliminary data.</text>
</comment>
<proteinExistence type="predicted"/>